<dbReference type="SUPFAM" id="SSF69065">
    <property type="entry name" value="RNase III domain-like"/>
    <property type="match status" value="1"/>
</dbReference>
<proteinExistence type="inferred from homology"/>
<feature type="active site" evidence="4">
    <location>
        <position position="24"/>
    </location>
</feature>
<reference evidence="7 8" key="1">
    <citation type="submission" date="2018-09" db="EMBL/GenBank/DDBJ databases">
        <title>Genomic Encyclopedia of Archaeal and Bacterial Type Strains, Phase II (KMG-II): from individual species to whole genera.</title>
        <authorList>
            <person name="Goeker M."/>
        </authorList>
    </citation>
    <scope>NUCLEOTIDE SEQUENCE [LARGE SCALE GENOMIC DNA]</scope>
    <source>
        <strain evidence="7 8">DSM 17008</strain>
    </source>
</reference>
<gene>
    <name evidence="4" type="primary">mrnC</name>
    <name evidence="7" type="ORF">ATL39_3438</name>
</gene>
<dbReference type="Pfam" id="PF00636">
    <property type="entry name" value="Ribonuclease_3"/>
    <property type="match status" value="1"/>
</dbReference>
<keyword evidence="4" id="KW-0699">rRNA-binding</keyword>
<dbReference type="InterPro" id="IPR000999">
    <property type="entry name" value="RNase_III_dom"/>
</dbReference>
<evidence type="ECO:0000256" key="4">
    <source>
        <dbReference type="HAMAP-Rule" id="MF_01468"/>
    </source>
</evidence>
<dbReference type="GO" id="GO:0004525">
    <property type="term" value="F:ribonuclease III activity"/>
    <property type="evidence" value="ECO:0007669"/>
    <property type="project" value="InterPro"/>
</dbReference>
<keyword evidence="8" id="KW-1185">Reference proteome</keyword>
<keyword evidence="1 4" id="KW-0540">Nuclease</keyword>
<dbReference type="InterPro" id="IPR008226">
    <property type="entry name" value="Mini3_fam"/>
</dbReference>
<dbReference type="GO" id="GO:0006364">
    <property type="term" value="P:rRNA processing"/>
    <property type="evidence" value="ECO:0007669"/>
    <property type="project" value="UniProtKB-UniRule"/>
</dbReference>
<dbReference type="InterPro" id="IPR036389">
    <property type="entry name" value="RNase_III_sf"/>
</dbReference>
<feature type="domain" description="RNase III" evidence="6">
    <location>
        <begin position="3"/>
        <end position="135"/>
    </location>
</feature>
<keyword evidence="4" id="KW-0460">Magnesium</keyword>
<dbReference type="SMART" id="SM00535">
    <property type="entry name" value="RIBOc"/>
    <property type="match status" value="1"/>
</dbReference>
<dbReference type="HAMAP" id="MF_01468">
    <property type="entry name" value="RNase_Mini_III"/>
    <property type="match status" value="1"/>
</dbReference>
<dbReference type="EC" id="3.1.26.-" evidence="4"/>
<dbReference type="PANTHER" id="PTHR34276:SF1">
    <property type="entry name" value="MINI-RIBONUCLEASE 3"/>
    <property type="match status" value="1"/>
</dbReference>
<dbReference type="EMBL" id="RAPK01000014">
    <property type="protein sequence ID" value="RKD67537.1"/>
    <property type="molecule type" value="Genomic_DNA"/>
</dbReference>
<comment type="subcellular location">
    <subcellularLocation>
        <location evidence="4">Cytoplasm</location>
    </subcellularLocation>
</comment>
<organism evidence="7 8">
    <name type="scientific">Sinobaca qinghaiensis</name>
    <dbReference type="NCBI Taxonomy" id="342944"/>
    <lineage>
        <taxon>Bacteria</taxon>
        <taxon>Bacillati</taxon>
        <taxon>Bacillota</taxon>
        <taxon>Bacilli</taxon>
        <taxon>Bacillales</taxon>
        <taxon>Sporolactobacillaceae</taxon>
        <taxon>Sinobaca</taxon>
    </lineage>
</organism>
<comment type="caution">
    <text evidence="7">The sequence shown here is derived from an EMBL/GenBank/DDBJ whole genome shotgun (WGS) entry which is preliminary data.</text>
</comment>
<dbReference type="PIRSF" id="PIRSF005520">
    <property type="entry name" value="UCP005520"/>
    <property type="match status" value="1"/>
</dbReference>
<keyword evidence="2 4" id="KW-0255">Endonuclease</keyword>
<name>A0A419UTQ5_9BACL</name>
<keyword evidence="4" id="KW-0690">Ribosome biogenesis</keyword>
<evidence type="ECO:0000313" key="7">
    <source>
        <dbReference type="EMBL" id="RKD67537.1"/>
    </source>
</evidence>
<dbReference type="RefSeq" id="WP_120194563.1">
    <property type="nucleotide sequence ID" value="NZ_RAPK01000014.1"/>
</dbReference>
<dbReference type="Proteomes" id="UP000285120">
    <property type="component" value="Unassembled WGS sequence"/>
</dbReference>
<sequence length="141" mass="15884">MLETLRKQIDAKQLNALALAYMGDAVLDLYIRQYLIAEGKVRPHRLHSQAVSYVSANAQAKVIQELWDSGQLSEEEDRISKRGRNAKSGSVPKNVDVSIYKKSTAFEALLGYLYFQNQIERMEEIIAFAIEMSTADGEADK</sequence>
<evidence type="ECO:0000256" key="2">
    <source>
        <dbReference type="ARBA" id="ARBA00022759"/>
    </source>
</evidence>
<dbReference type="OrthoDB" id="46571at2"/>
<dbReference type="GO" id="GO:0019843">
    <property type="term" value="F:rRNA binding"/>
    <property type="evidence" value="ECO:0007669"/>
    <property type="project" value="UniProtKB-UniRule"/>
</dbReference>
<dbReference type="CDD" id="cd00593">
    <property type="entry name" value="RIBOc"/>
    <property type="match status" value="1"/>
</dbReference>
<comment type="cofactor">
    <cofactor evidence="4">
        <name>Mg(2+)</name>
        <dbReference type="ChEBI" id="CHEBI:18420"/>
    </cofactor>
</comment>
<dbReference type="AlphaFoldDB" id="A0A419UTQ5"/>
<evidence type="ECO:0000259" key="6">
    <source>
        <dbReference type="SMART" id="SM00535"/>
    </source>
</evidence>
<keyword evidence="4" id="KW-0694">RNA-binding</keyword>
<keyword evidence="4" id="KW-0963">Cytoplasm</keyword>
<protein>
    <recommendedName>
        <fullName evidence="4">Mini-ribonuclease 3</fullName>
        <shortName evidence="4">Mini-3</shortName>
        <shortName evidence="4">Mini-RNase 3</shortName>
        <ecNumber evidence="4">3.1.26.-</ecNumber>
    </recommendedName>
    <alternativeName>
        <fullName evidence="4">Mini-RNase III</fullName>
        <shortName evidence="4">Mini-III</shortName>
    </alternativeName>
</protein>
<comment type="similarity">
    <text evidence="4">Belongs to the MrnC RNase family.</text>
</comment>
<evidence type="ECO:0000313" key="8">
    <source>
        <dbReference type="Proteomes" id="UP000285120"/>
    </source>
</evidence>
<dbReference type="GO" id="GO:0005737">
    <property type="term" value="C:cytoplasm"/>
    <property type="evidence" value="ECO:0007669"/>
    <property type="project" value="UniProtKB-SubCell"/>
</dbReference>
<keyword evidence="4" id="KW-0698">rRNA processing</keyword>
<evidence type="ECO:0000256" key="5">
    <source>
        <dbReference type="SAM" id="MobiDB-lite"/>
    </source>
</evidence>
<dbReference type="PANTHER" id="PTHR34276">
    <property type="entry name" value="MINI-RIBONUCLEASE 3"/>
    <property type="match status" value="1"/>
</dbReference>
<accession>A0A419UTQ5</accession>
<dbReference type="Gene3D" id="1.10.1520.10">
    <property type="entry name" value="Ribonuclease III domain"/>
    <property type="match status" value="1"/>
</dbReference>
<keyword evidence="3 4" id="KW-0378">Hydrolase</keyword>
<comment type="function">
    <text evidence="4">Involved in correct processing of both the 5' and 3' ends of 23S rRNA precursor. Processes 30S rRNA precursor transcript even in absence of ribonuclease 3 (Rnc); Rnc processes 30S rRNA into smaller rRNA precursors.</text>
</comment>
<feature type="region of interest" description="Disordered" evidence="5">
    <location>
        <begin position="72"/>
        <end position="91"/>
    </location>
</feature>
<evidence type="ECO:0000256" key="3">
    <source>
        <dbReference type="ARBA" id="ARBA00022801"/>
    </source>
</evidence>
<evidence type="ECO:0000256" key="1">
    <source>
        <dbReference type="ARBA" id="ARBA00022722"/>
    </source>
</evidence>
<comment type="subunit">
    <text evidence="4">Homodimer.</text>
</comment>